<keyword evidence="3" id="KW-1185">Reference proteome</keyword>
<evidence type="ECO:0000259" key="1">
    <source>
        <dbReference type="Pfam" id="PF09699"/>
    </source>
</evidence>
<feature type="domain" description="Doubled CXXCH motif" evidence="1">
    <location>
        <begin position="175"/>
        <end position="220"/>
    </location>
</feature>
<dbReference type="SUPFAM" id="SSF48695">
    <property type="entry name" value="Multiheme cytochromes"/>
    <property type="match status" value="1"/>
</dbReference>
<gene>
    <name evidence="2" type="ORF">D0Z70_22100</name>
</gene>
<dbReference type="InterPro" id="IPR010177">
    <property type="entry name" value="Paired_CXXCH_1"/>
</dbReference>
<comment type="caution">
    <text evidence="2">The sequence shown here is derived from an EMBL/GenBank/DDBJ whole genome shotgun (WGS) entry which is preliminary data.</text>
</comment>
<proteinExistence type="predicted"/>
<dbReference type="Gene3D" id="3.90.10.10">
    <property type="entry name" value="Cytochrome C3"/>
    <property type="match status" value="2"/>
</dbReference>
<dbReference type="OrthoDB" id="7387371at2"/>
<dbReference type="AlphaFoldDB" id="A0A418YLP2"/>
<reference evidence="2 3" key="1">
    <citation type="submission" date="2018-08" db="EMBL/GenBank/DDBJ databases">
        <title>Sphingobium sp. EO9.</title>
        <authorList>
            <person name="Park Y."/>
            <person name="Kim K.H."/>
            <person name="Jeon C.O."/>
        </authorList>
    </citation>
    <scope>NUCLEOTIDE SEQUENCE [LARGE SCALE GENOMIC DNA]</scope>
    <source>
        <strain evidence="2 3">EO9</strain>
    </source>
</reference>
<protein>
    <submittedName>
        <fullName evidence="2">Class III cytochrome C family protein</fullName>
    </submittedName>
</protein>
<sequence>MAVMKRTSILYLVLAAVALLAAIAVPVTIYRSGSTALPQWASAVRPGPLSSAHAFLEGKCESCHTPNRGIKAETCIACHAASPEILKKPSTAFHANIKECSGCHIEHQGNTLRPVRMDHQVLERIAERATGRDTPLDCQSCHAPRDKHLGFFGTDCASCHTMTNWKISGYLHPSPKSTECSQCHKPPPSHNMMHFEMMDKMISGEKQARVDQCFSCHQTDSFNNIKGVGMVKVH</sequence>
<dbReference type="EMBL" id="QVRA01000036">
    <property type="protein sequence ID" value="RJG52018.1"/>
    <property type="molecule type" value="Genomic_DNA"/>
</dbReference>
<evidence type="ECO:0000313" key="2">
    <source>
        <dbReference type="EMBL" id="RJG52018.1"/>
    </source>
</evidence>
<organism evidence="2 3">
    <name type="scientific">Sphingobium terrigena</name>
    <dbReference type="NCBI Taxonomy" id="2304063"/>
    <lineage>
        <taxon>Bacteria</taxon>
        <taxon>Pseudomonadati</taxon>
        <taxon>Pseudomonadota</taxon>
        <taxon>Alphaproteobacteria</taxon>
        <taxon>Sphingomonadales</taxon>
        <taxon>Sphingomonadaceae</taxon>
        <taxon>Sphingobium</taxon>
    </lineage>
</organism>
<dbReference type="CDD" id="cd08168">
    <property type="entry name" value="Cytochrom_C3"/>
    <property type="match status" value="1"/>
</dbReference>
<dbReference type="Pfam" id="PF09699">
    <property type="entry name" value="Paired_CXXCH_1"/>
    <property type="match status" value="1"/>
</dbReference>
<evidence type="ECO:0000313" key="3">
    <source>
        <dbReference type="Proteomes" id="UP000283469"/>
    </source>
</evidence>
<dbReference type="Proteomes" id="UP000283469">
    <property type="component" value="Unassembled WGS sequence"/>
</dbReference>
<dbReference type="InterPro" id="IPR036280">
    <property type="entry name" value="Multihaem_cyt_sf"/>
</dbReference>
<name>A0A418YLP2_9SPHN</name>
<accession>A0A418YLP2</accession>